<evidence type="ECO:0000313" key="3">
    <source>
        <dbReference type="Proteomes" id="UP000738376"/>
    </source>
</evidence>
<dbReference type="EMBL" id="JAAVJL010000004">
    <property type="protein sequence ID" value="NMF60799.1"/>
    <property type="molecule type" value="Genomic_DNA"/>
</dbReference>
<keyword evidence="3" id="KW-1185">Reference proteome</keyword>
<dbReference type="Pfam" id="PF04940">
    <property type="entry name" value="BLUF"/>
    <property type="match status" value="1"/>
</dbReference>
<dbReference type="Gene3D" id="3.30.70.100">
    <property type="match status" value="1"/>
</dbReference>
<name>A0ABX1LXB1_9CYAN</name>
<dbReference type="Gene3D" id="1.10.287.1540">
    <property type="match status" value="1"/>
</dbReference>
<sequence length="146" mass="16873">MALYRLIYVSQAISGLEYPDLVDILEKSERNNKSVGITGMLSFGDSMFLQVLEGSRRVVSQTYNRILLDKRHVNAELIEFSEIEHRYFDVWSMKVVQLDSQPQIRSIILKYSSSETFSPVSMTGKQSLNFLRELTELYQRGKILAQ</sequence>
<dbReference type="InterPro" id="IPR007024">
    <property type="entry name" value="BLUF_domain"/>
</dbReference>
<dbReference type="PROSITE" id="PS50925">
    <property type="entry name" value="BLUF"/>
    <property type="match status" value="1"/>
</dbReference>
<dbReference type="Proteomes" id="UP000738376">
    <property type="component" value="Unassembled WGS sequence"/>
</dbReference>
<dbReference type="InterPro" id="IPR036046">
    <property type="entry name" value="Acylphosphatase-like_dom_sf"/>
</dbReference>
<accession>A0ABX1LXB1</accession>
<dbReference type="SMART" id="SM01034">
    <property type="entry name" value="BLUF"/>
    <property type="match status" value="1"/>
</dbReference>
<dbReference type="RefSeq" id="WP_169365740.1">
    <property type="nucleotide sequence ID" value="NZ_JAAVJL010000004.1"/>
</dbReference>
<organism evidence="2 3">
    <name type="scientific">Pseudanabaena yagii GIHE-NHR1</name>
    <dbReference type="NCBI Taxonomy" id="2722753"/>
    <lineage>
        <taxon>Bacteria</taxon>
        <taxon>Bacillati</taxon>
        <taxon>Cyanobacteriota</taxon>
        <taxon>Cyanophyceae</taxon>
        <taxon>Pseudanabaenales</taxon>
        <taxon>Pseudanabaenaceae</taxon>
        <taxon>Pseudanabaena</taxon>
        <taxon>Pseudanabaena yagii</taxon>
    </lineage>
</organism>
<reference evidence="2 3" key="1">
    <citation type="submission" date="2020-03" db="EMBL/GenBank/DDBJ databases">
        <title>Draft Genome Sequence of 2-Methylisoborneol Producing Pseudanabaena yagii Strain GIHE-NHR1 Isolated from North Han River in South Korea.</title>
        <authorList>
            <person name="Jeong J."/>
        </authorList>
    </citation>
    <scope>NUCLEOTIDE SEQUENCE [LARGE SCALE GENOMIC DNA]</scope>
    <source>
        <strain evidence="2 3">GIHE-NHR1</strain>
    </source>
</reference>
<comment type="caution">
    <text evidence="2">The sequence shown here is derived from an EMBL/GenBank/DDBJ whole genome shotgun (WGS) entry which is preliminary data.</text>
</comment>
<feature type="domain" description="BLUF" evidence="1">
    <location>
        <begin position="3"/>
        <end position="94"/>
    </location>
</feature>
<dbReference type="SUPFAM" id="SSF54975">
    <property type="entry name" value="Acylphosphatase/BLUF domain-like"/>
    <property type="match status" value="1"/>
</dbReference>
<evidence type="ECO:0000313" key="2">
    <source>
        <dbReference type="EMBL" id="NMF60799.1"/>
    </source>
</evidence>
<protein>
    <submittedName>
        <fullName evidence="2">BLUF domain-containing protein</fullName>
    </submittedName>
</protein>
<gene>
    <name evidence="2" type="ORF">HC246_22925</name>
</gene>
<proteinExistence type="predicted"/>
<evidence type="ECO:0000259" key="1">
    <source>
        <dbReference type="PROSITE" id="PS50925"/>
    </source>
</evidence>